<comment type="function">
    <text evidence="12">Structural component of the gap junctions.</text>
</comment>
<evidence type="ECO:0000256" key="6">
    <source>
        <dbReference type="ARBA" id="ARBA00022868"/>
    </source>
</evidence>
<reference evidence="13" key="1">
    <citation type="submission" date="2023-10" db="EMBL/GenBank/DDBJ databases">
        <title>Genome assembly of Pristionchus species.</title>
        <authorList>
            <person name="Yoshida K."/>
            <person name="Sommer R.J."/>
        </authorList>
    </citation>
    <scope>NUCLEOTIDE SEQUENCE</scope>
    <source>
        <strain evidence="13">RS0144</strain>
    </source>
</reference>
<proteinExistence type="inferred from homology"/>
<keyword evidence="7" id="KW-0965">Cell junction</keyword>
<keyword evidence="9 12" id="KW-0406">Ion transport</keyword>
<dbReference type="PRINTS" id="PR01262">
    <property type="entry name" value="INNEXIN"/>
</dbReference>
<comment type="caution">
    <text evidence="12">Lacks conserved residue(s) required for the propagation of feature annotation.</text>
</comment>
<keyword evidence="15" id="KW-1185">Reference proteome</keyword>
<evidence type="ECO:0000256" key="7">
    <source>
        <dbReference type="ARBA" id="ARBA00022949"/>
    </source>
</evidence>
<dbReference type="InterPro" id="IPR000990">
    <property type="entry name" value="Innexin"/>
</dbReference>
<dbReference type="PANTHER" id="PTHR11893">
    <property type="entry name" value="INNEXIN"/>
    <property type="match status" value="1"/>
</dbReference>
<evidence type="ECO:0000256" key="8">
    <source>
        <dbReference type="ARBA" id="ARBA00022989"/>
    </source>
</evidence>
<feature type="transmembrane region" description="Helical" evidence="12">
    <location>
        <begin position="114"/>
        <end position="136"/>
    </location>
</feature>
<dbReference type="PANTHER" id="PTHR11893:SF20">
    <property type="entry name" value="INNEXIN-3"/>
    <property type="match status" value="1"/>
</dbReference>
<accession>A0AAV5U414</accession>
<feature type="non-terminal residue" evidence="13">
    <location>
        <position position="391"/>
    </location>
</feature>
<keyword evidence="8 12" id="KW-1133">Transmembrane helix</keyword>
<evidence type="ECO:0000256" key="12">
    <source>
        <dbReference type="RuleBase" id="RU010713"/>
    </source>
</evidence>
<comment type="subcellular location">
    <subcellularLocation>
        <location evidence="1">Cell junction</location>
        <location evidence="1">Gap junction</location>
    </subcellularLocation>
    <subcellularLocation>
        <location evidence="2 12">Cell membrane</location>
        <topology evidence="2 12">Multi-pass membrane protein</topology>
    </subcellularLocation>
</comment>
<protein>
    <recommendedName>
        <fullName evidence="12">Innexin</fullName>
    </recommendedName>
</protein>
<gene>
    <name evidence="12" type="primary">inx</name>
    <name evidence="13" type="ORF">PENTCL1PPCAC_23266</name>
    <name evidence="14" type="ORF">PENTCL1PPCAC_30668</name>
</gene>
<dbReference type="Proteomes" id="UP001432027">
    <property type="component" value="Unassembled WGS sequence"/>
</dbReference>
<keyword evidence="3 12" id="KW-0813">Transport</keyword>
<keyword evidence="5 12" id="KW-0812">Transmembrane</keyword>
<keyword evidence="4" id="KW-1003">Cell membrane</keyword>
<dbReference type="GO" id="GO:0005886">
    <property type="term" value="C:plasma membrane"/>
    <property type="evidence" value="ECO:0007669"/>
    <property type="project" value="UniProtKB-SubCell"/>
</dbReference>
<evidence type="ECO:0000313" key="14">
    <source>
        <dbReference type="EMBL" id="GMT08494.1"/>
    </source>
</evidence>
<evidence type="ECO:0000313" key="13">
    <source>
        <dbReference type="EMBL" id="GMT01092.1"/>
    </source>
</evidence>
<evidence type="ECO:0000256" key="10">
    <source>
        <dbReference type="ARBA" id="ARBA00023136"/>
    </source>
</evidence>
<keyword evidence="11 12" id="KW-0407">Ion channel</keyword>
<keyword evidence="6" id="KW-0303">Gap junction</keyword>
<feature type="transmembrane region" description="Helical" evidence="12">
    <location>
        <begin position="198"/>
        <end position="222"/>
    </location>
</feature>
<evidence type="ECO:0000256" key="1">
    <source>
        <dbReference type="ARBA" id="ARBA00004610"/>
    </source>
</evidence>
<comment type="similarity">
    <text evidence="12">Belongs to the pannexin family.</text>
</comment>
<dbReference type="GO" id="GO:0005921">
    <property type="term" value="C:gap junction"/>
    <property type="evidence" value="ECO:0007669"/>
    <property type="project" value="UniProtKB-SubCell"/>
</dbReference>
<evidence type="ECO:0000256" key="5">
    <source>
        <dbReference type="ARBA" id="ARBA00022692"/>
    </source>
</evidence>
<dbReference type="GO" id="GO:0005243">
    <property type="term" value="F:gap junction channel activity"/>
    <property type="evidence" value="ECO:0007669"/>
    <property type="project" value="TreeGrafter"/>
</dbReference>
<evidence type="ECO:0000256" key="9">
    <source>
        <dbReference type="ARBA" id="ARBA00023065"/>
    </source>
</evidence>
<organism evidence="13 15">
    <name type="scientific">Pristionchus entomophagus</name>
    <dbReference type="NCBI Taxonomy" id="358040"/>
    <lineage>
        <taxon>Eukaryota</taxon>
        <taxon>Metazoa</taxon>
        <taxon>Ecdysozoa</taxon>
        <taxon>Nematoda</taxon>
        <taxon>Chromadorea</taxon>
        <taxon>Rhabditida</taxon>
        <taxon>Rhabditina</taxon>
        <taxon>Diplogasteromorpha</taxon>
        <taxon>Diplogasteroidea</taxon>
        <taxon>Neodiplogasteridae</taxon>
        <taxon>Pristionchus</taxon>
    </lineage>
</organism>
<dbReference type="AlphaFoldDB" id="A0AAV5U414"/>
<evidence type="ECO:0000256" key="3">
    <source>
        <dbReference type="ARBA" id="ARBA00022448"/>
    </source>
</evidence>
<keyword evidence="10 12" id="KW-0472">Membrane</keyword>
<dbReference type="EMBL" id="BTSX01000005">
    <property type="protein sequence ID" value="GMT01092.1"/>
    <property type="molecule type" value="Genomic_DNA"/>
</dbReference>
<evidence type="ECO:0000256" key="2">
    <source>
        <dbReference type="ARBA" id="ARBA00004651"/>
    </source>
</evidence>
<evidence type="ECO:0000313" key="15">
    <source>
        <dbReference type="Proteomes" id="UP001432027"/>
    </source>
</evidence>
<dbReference type="PROSITE" id="PS51013">
    <property type="entry name" value="PANNEXIN"/>
    <property type="match status" value="1"/>
</dbReference>
<name>A0AAV5U414_9BILA</name>
<feature type="transmembrane region" description="Helical" evidence="12">
    <location>
        <begin position="286"/>
        <end position="308"/>
    </location>
</feature>
<evidence type="ECO:0000256" key="11">
    <source>
        <dbReference type="ARBA" id="ARBA00023303"/>
    </source>
</evidence>
<dbReference type="Pfam" id="PF00876">
    <property type="entry name" value="Innexin"/>
    <property type="match status" value="1"/>
</dbReference>
<sequence length="391" mass="45763">MSVPVKLLWTLGEKKGIEEPRETTAAIDASDTLNWKTTPVLLTICAFIIGGTQAFGEPISCIHPQEIKMWYDYVTSFCFLEGSYSMGTNKTLNDVVRMHPSDRKKLKIENTVDYYQLVPFLLAFQLICFLTPGLFWKWARKRQALDLDTILKHTERIRESIGNAEESEMKMNDLVEYLFEMLRVTPQSCARDHHSLTLLFLSTKMLTLMNVIYQFIFLVHFIGDDGVFFGYEIICSFLAGSPTSRFFPLEVLCDLSFVQMNNNQPYTMQCYLSLNFFHDKMFALLWIWYLFLMVYSLISFLVFSFSLLPLDRHIRSLVSPSLYHSNKQHIRYFYNKMLFTDGMVMLQFISKIKSHNMASEITERLYAKFEQTEAISAWIYPHSLNKKNRSR</sequence>
<dbReference type="GO" id="GO:0034220">
    <property type="term" value="P:monoatomic ion transmembrane transport"/>
    <property type="evidence" value="ECO:0007669"/>
    <property type="project" value="UniProtKB-KW"/>
</dbReference>
<dbReference type="EMBL" id="BTSX01000104">
    <property type="protein sequence ID" value="GMT08494.1"/>
    <property type="molecule type" value="Genomic_DNA"/>
</dbReference>
<evidence type="ECO:0000256" key="4">
    <source>
        <dbReference type="ARBA" id="ARBA00022475"/>
    </source>
</evidence>
<comment type="caution">
    <text evidence="13">The sequence shown here is derived from an EMBL/GenBank/DDBJ whole genome shotgun (WGS) entry which is preliminary data.</text>
</comment>